<keyword evidence="5 10" id="KW-0460">Magnesium</keyword>
<keyword evidence="3 10" id="KW-0255">Endonuclease</keyword>
<name>A0A1W6BV98_9BACT</name>
<protein>
    <recommendedName>
        <fullName evidence="10">CRISPR-associated endonuclease Cas1</fullName>
        <ecNumber evidence="10">3.1.-.-</ecNumber>
    </recommendedName>
</protein>
<dbReference type="InterPro" id="IPR050646">
    <property type="entry name" value="Cas1"/>
</dbReference>
<accession>A0A1W6BV98</accession>
<dbReference type="GO" id="GO:0043571">
    <property type="term" value="P:maintenance of CRISPR repeat elements"/>
    <property type="evidence" value="ECO:0007669"/>
    <property type="project" value="UniProtKB-UniRule"/>
</dbReference>
<dbReference type="EMBL" id="CP020867">
    <property type="protein sequence ID" value="ARJ56012.1"/>
    <property type="molecule type" value="Genomic_DNA"/>
</dbReference>
<dbReference type="Gene3D" id="1.20.120.920">
    <property type="entry name" value="CRISPR-associated endonuclease Cas1, C-terminal domain"/>
    <property type="match status" value="1"/>
</dbReference>
<comment type="subunit">
    <text evidence="9 10">Homodimer, forms a heterotetramer with a Cas2 homodimer.</text>
</comment>
<dbReference type="InterPro" id="IPR002729">
    <property type="entry name" value="CRISPR-assoc_Cas1"/>
</dbReference>
<dbReference type="NCBIfam" id="TIGR00287">
    <property type="entry name" value="cas1"/>
    <property type="match status" value="1"/>
</dbReference>
<evidence type="ECO:0000256" key="3">
    <source>
        <dbReference type="ARBA" id="ARBA00022759"/>
    </source>
</evidence>
<dbReference type="HAMAP" id="MF_01470">
    <property type="entry name" value="Cas1"/>
    <property type="match status" value="1"/>
</dbReference>
<dbReference type="OrthoDB" id="5366084at2"/>
<organism evidence="11 12">
    <name type="scientific">Campylobacter cuniculorum DSM 23162 = LMG 24588</name>
    <dbReference type="NCBI Taxonomy" id="1121267"/>
    <lineage>
        <taxon>Bacteria</taxon>
        <taxon>Pseudomonadati</taxon>
        <taxon>Campylobacterota</taxon>
        <taxon>Epsilonproteobacteria</taxon>
        <taxon>Campylobacterales</taxon>
        <taxon>Campylobacteraceae</taxon>
        <taxon>Campylobacter</taxon>
    </lineage>
</organism>
<comment type="similarity">
    <text evidence="10">Belongs to the CRISPR-associated endonuclease Cas1 family.</text>
</comment>
<keyword evidence="4 10" id="KW-0378">Hydrolase</keyword>
<sequence length="300" mass="34638">MSFDEAFKSVLIGSNVKLSLKLNHLVIKKDESETKLFLKDINLIILETHQINLNSALLNALVKHKIILLTCDESHQINGIFTPFLGHFLSAKIAKEQMAVSVQRKAILWQKIIKNKIKNQAYVLKFSKHQKQSEELLEFSKRVLLGDSKNVEANAAALYFKTLFGKNFYREELCFVNSALNYGYAVIRACIIRSVCISGLLTWQGIKHDNIYNNFNLCDDLIEVFRPWVDLCVLALLKNKQNDNEFITKENKRMLIENLQSKVKIDGKIYPLNRAINHYTQNFKNALLDNQELMLVEFDD</sequence>
<dbReference type="GO" id="GO:0003677">
    <property type="term" value="F:DNA binding"/>
    <property type="evidence" value="ECO:0007669"/>
    <property type="project" value="UniProtKB-KW"/>
</dbReference>
<gene>
    <name evidence="10 11" type="primary">cas1</name>
    <name evidence="11" type="ORF">CCUN_0360</name>
</gene>
<evidence type="ECO:0000313" key="11">
    <source>
        <dbReference type="EMBL" id="ARJ56012.1"/>
    </source>
</evidence>
<evidence type="ECO:0000256" key="8">
    <source>
        <dbReference type="ARBA" id="ARBA00023211"/>
    </source>
</evidence>
<dbReference type="Gene3D" id="3.100.10.20">
    <property type="entry name" value="CRISPR-associated endonuclease Cas1, N-terminal domain"/>
    <property type="match status" value="1"/>
</dbReference>
<keyword evidence="1 10" id="KW-0540">Nuclease</keyword>
<evidence type="ECO:0000256" key="10">
    <source>
        <dbReference type="HAMAP-Rule" id="MF_01470"/>
    </source>
</evidence>
<dbReference type="GO" id="GO:0004520">
    <property type="term" value="F:DNA endonuclease activity"/>
    <property type="evidence" value="ECO:0007669"/>
    <property type="project" value="InterPro"/>
</dbReference>
<dbReference type="GO" id="GO:0016787">
    <property type="term" value="F:hydrolase activity"/>
    <property type="evidence" value="ECO:0007669"/>
    <property type="project" value="UniProtKB-KW"/>
</dbReference>
<feature type="binding site" evidence="10">
    <location>
        <position position="152"/>
    </location>
    <ligand>
        <name>Mn(2+)</name>
        <dbReference type="ChEBI" id="CHEBI:29035"/>
    </ligand>
</feature>
<comment type="cofactor">
    <cofactor evidence="10">
        <name>Mg(2+)</name>
        <dbReference type="ChEBI" id="CHEBI:18420"/>
    </cofactor>
    <cofactor evidence="10">
        <name>Mn(2+)</name>
        <dbReference type="ChEBI" id="CHEBI:29035"/>
    </cofactor>
</comment>
<dbReference type="InterPro" id="IPR042206">
    <property type="entry name" value="CRISPR-assoc_Cas1_C"/>
</dbReference>
<dbReference type="Proteomes" id="UP000192902">
    <property type="component" value="Chromosome"/>
</dbReference>
<dbReference type="KEGG" id="ccun:CCUN_0360"/>
<evidence type="ECO:0000256" key="9">
    <source>
        <dbReference type="ARBA" id="ARBA00038592"/>
    </source>
</evidence>
<dbReference type="InterPro" id="IPR042211">
    <property type="entry name" value="CRISPR-assoc_Cas1_N"/>
</dbReference>
<dbReference type="eggNOG" id="COG1518">
    <property type="taxonomic scope" value="Bacteria"/>
</dbReference>
<dbReference type="AlphaFoldDB" id="A0A1W6BV98"/>
<dbReference type="PANTHER" id="PTHR34353:SF2">
    <property type="entry name" value="CRISPR-ASSOCIATED ENDONUCLEASE CAS1 1"/>
    <property type="match status" value="1"/>
</dbReference>
<keyword evidence="8 10" id="KW-0464">Manganese</keyword>
<dbReference type="GO" id="GO:0051607">
    <property type="term" value="P:defense response to virus"/>
    <property type="evidence" value="ECO:0007669"/>
    <property type="project" value="UniProtKB-UniRule"/>
</dbReference>
<dbReference type="Pfam" id="PF01867">
    <property type="entry name" value="Cas_Cas1"/>
    <property type="match status" value="1"/>
</dbReference>
<feature type="binding site" evidence="10">
    <location>
        <position position="208"/>
    </location>
    <ligand>
        <name>Mn(2+)</name>
        <dbReference type="ChEBI" id="CHEBI:29035"/>
    </ligand>
</feature>
<keyword evidence="6 10" id="KW-0051">Antiviral defense</keyword>
<evidence type="ECO:0000256" key="4">
    <source>
        <dbReference type="ARBA" id="ARBA00022801"/>
    </source>
</evidence>
<comment type="function">
    <text evidence="10">CRISPR (clustered regularly interspaced short palindromic repeat), is an adaptive immune system that provides protection against mobile genetic elements (viruses, transposable elements and conjugative plasmids). CRISPR clusters contain spacers, sequences complementary to antecedent mobile elements, and target invading nucleic acids. CRISPR clusters are transcribed and processed into CRISPR RNA (crRNA). Acts as a dsDNA endonuclease. Involved in the integration of spacer DNA into the CRISPR cassette.</text>
</comment>
<evidence type="ECO:0000313" key="12">
    <source>
        <dbReference type="Proteomes" id="UP000192902"/>
    </source>
</evidence>
<evidence type="ECO:0000256" key="5">
    <source>
        <dbReference type="ARBA" id="ARBA00022842"/>
    </source>
</evidence>
<keyword evidence="2 10" id="KW-0479">Metal-binding</keyword>
<dbReference type="RefSeq" id="WP_027305219.1">
    <property type="nucleotide sequence ID" value="NZ_CP020867.1"/>
</dbReference>
<dbReference type="NCBIfam" id="TIGR03639">
    <property type="entry name" value="cas1_NMENI"/>
    <property type="match status" value="1"/>
</dbReference>
<feature type="binding site" evidence="10">
    <location>
        <position position="223"/>
    </location>
    <ligand>
        <name>Mn(2+)</name>
        <dbReference type="ChEBI" id="CHEBI:29035"/>
    </ligand>
</feature>
<reference evidence="11 12" key="1">
    <citation type="submission" date="2017-04" db="EMBL/GenBank/DDBJ databases">
        <title>Complete genome sequence of the Campylobacter cuniculorum type strain LMG24588.</title>
        <authorList>
            <person name="Miller W.G."/>
            <person name="Yee E."/>
            <person name="Revez J."/>
            <person name="Bono J.L."/>
            <person name="Rossi M."/>
        </authorList>
    </citation>
    <scope>NUCLEOTIDE SEQUENCE [LARGE SCALE GENOMIC DNA]</scope>
    <source>
        <strain evidence="11 12">LMG 24588</strain>
    </source>
</reference>
<evidence type="ECO:0000256" key="2">
    <source>
        <dbReference type="ARBA" id="ARBA00022723"/>
    </source>
</evidence>
<proteinExistence type="inferred from homology"/>
<keyword evidence="7 10" id="KW-0238">DNA-binding</keyword>
<dbReference type="InterPro" id="IPR019855">
    <property type="entry name" value="CRISPR-assoc_Cas1_NMENI"/>
</dbReference>
<dbReference type="EC" id="3.1.-.-" evidence="10"/>
<dbReference type="PANTHER" id="PTHR34353">
    <property type="entry name" value="CRISPR-ASSOCIATED ENDONUCLEASE CAS1 1"/>
    <property type="match status" value="1"/>
</dbReference>
<evidence type="ECO:0000256" key="7">
    <source>
        <dbReference type="ARBA" id="ARBA00023125"/>
    </source>
</evidence>
<evidence type="ECO:0000256" key="6">
    <source>
        <dbReference type="ARBA" id="ARBA00023118"/>
    </source>
</evidence>
<dbReference type="STRING" id="1121267.CCUN_0360"/>
<evidence type="ECO:0000256" key="1">
    <source>
        <dbReference type="ARBA" id="ARBA00022722"/>
    </source>
</evidence>
<dbReference type="GO" id="GO:0046872">
    <property type="term" value="F:metal ion binding"/>
    <property type="evidence" value="ECO:0007669"/>
    <property type="project" value="UniProtKB-UniRule"/>
</dbReference>